<evidence type="ECO:0000256" key="4">
    <source>
        <dbReference type="PROSITE-ProRule" id="PRU01248"/>
    </source>
</evidence>
<evidence type="ECO:0000256" key="1">
    <source>
        <dbReference type="ARBA" id="ARBA00008857"/>
    </source>
</evidence>
<proteinExistence type="inferred from homology"/>
<evidence type="ECO:0000256" key="3">
    <source>
        <dbReference type="ARBA" id="ARBA00023172"/>
    </source>
</evidence>
<keyword evidence="8" id="KW-1185">Reference proteome</keyword>
<organism evidence="7 8">
    <name type="scientific">Limosilactobacillus urinaemulieris</name>
    <dbReference type="NCBI Taxonomy" id="2742600"/>
    <lineage>
        <taxon>Bacteria</taxon>
        <taxon>Bacillati</taxon>
        <taxon>Bacillota</taxon>
        <taxon>Bacilli</taxon>
        <taxon>Lactobacillales</taxon>
        <taxon>Lactobacillaceae</taxon>
        <taxon>Limosilactobacillus</taxon>
    </lineage>
</organism>
<dbReference type="Proteomes" id="UP000645007">
    <property type="component" value="Unassembled WGS sequence"/>
</dbReference>
<reference evidence="7 8" key="1">
    <citation type="submission" date="2020-06" db="EMBL/GenBank/DDBJ databases">
        <title>Limosilactobacillus sp. nov.</title>
        <authorList>
            <person name="Ksiezarek M."/>
            <person name="Goncalves Ribeiro T."/>
            <person name="Rocha J."/>
            <person name="Grosso F."/>
            <person name="Peixe L."/>
        </authorList>
    </citation>
    <scope>NUCLEOTIDE SEQUENCE [LARGE SCALE GENOMIC DNA]</scope>
    <source>
        <strain evidence="8">c9Ua_26_M</strain>
    </source>
</reference>
<feature type="domain" description="Tyr recombinase" evidence="5">
    <location>
        <begin position="176"/>
        <end position="368"/>
    </location>
</feature>
<dbReference type="PROSITE" id="PS51900">
    <property type="entry name" value="CB"/>
    <property type="match status" value="1"/>
</dbReference>
<dbReference type="InterPro" id="IPR025269">
    <property type="entry name" value="SAM-like_dom"/>
</dbReference>
<dbReference type="InterPro" id="IPR010998">
    <property type="entry name" value="Integrase_recombinase_N"/>
</dbReference>
<keyword evidence="3" id="KW-0233">DNA recombination</keyword>
<dbReference type="PANTHER" id="PTHR30349:SF64">
    <property type="entry name" value="PROPHAGE INTEGRASE INTD-RELATED"/>
    <property type="match status" value="1"/>
</dbReference>
<feature type="domain" description="Core-binding (CB)" evidence="6">
    <location>
        <begin position="67"/>
        <end position="150"/>
    </location>
</feature>
<accession>A0ABR8ZHJ2</accession>
<protein>
    <submittedName>
        <fullName evidence="7">Site-specific integrase</fullName>
    </submittedName>
</protein>
<dbReference type="InterPro" id="IPR011010">
    <property type="entry name" value="DNA_brk_join_enz"/>
</dbReference>
<gene>
    <name evidence="7" type="ORF">HUK45_00530</name>
</gene>
<dbReference type="PANTHER" id="PTHR30349">
    <property type="entry name" value="PHAGE INTEGRASE-RELATED"/>
    <property type="match status" value="1"/>
</dbReference>
<dbReference type="Pfam" id="PF13102">
    <property type="entry name" value="Phage_int_SAM_5"/>
    <property type="match status" value="1"/>
</dbReference>
<sequence>MWIEKRSAKSFKFVEQYKDPLTNKFHRVSVTFSRNTTHTRKEANRVLTKKIHSRLRHYGIVSIKSNITLGELTIEWLQQLKRKVKFNTFQNNKSRTKGIISFLGNDALIQKISPSLLSNYIDFLIQVKNYHNSTIRKFKGTLNSLFKYAIKRQYLAQNPLNYVDIDYQSPEYKERPEEKFLDDYELEEVLNYMYKRSPHYGHFCEFLYLTGLRYGEAAALIPANIQKDSSGKPFAIISGTIVNGKRQSSPKTANSWRNVSLTERALRICEEESNYRSKKVDFIFSSEQGNYLGNTVLNLWLRQAKKDLNIHKQLTLHTFRHTHISKLAELGVPLYLIQARVGHKNAETTNNIYLHVTRKAEHLLDQKLKYL</sequence>
<dbReference type="InterPro" id="IPR002104">
    <property type="entry name" value="Integrase_catalytic"/>
</dbReference>
<evidence type="ECO:0000259" key="6">
    <source>
        <dbReference type="PROSITE" id="PS51900"/>
    </source>
</evidence>
<dbReference type="EMBL" id="JABUXR010000001">
    <property type="protein sequence ID" value="MBD8084767.1"/>
    <property type="molecule type" value="Genomic_DNA"/>
</dbReference>
<evidence type="ECO:0000259" key="5">
    <source>
        <dbReference type="PROSITE" id="PS51898"/>
    </source>
</evidence>
<comment type="similarity">
    <text evidence="1">Belongs to the 'phage' integrase family.</text>
</comment>
<dbReference type="Gene3D" id="1.10.150.130">
    <property type="match status" value="1"/>
</dbReference>
<dbReference type="InterPro" id="IPR013762">
    <property type="entry name" value="Integrase-like_cat_sf"/>
</dbReference>
<dbReference type="Gene3D" id="1.10.443.10">
    <property type="entry name" value="Intergrase catalytic core"/>
    <property type="match status" value="1"/>
</dbReference>
<dbReference type="InterPro" id="IPR050090">
    <property type="entry name" value="Tyrosine_recombinase_XerCD"/>
</dbReference>
<evidence type="ECO:0000313" key="7">
    <source>
        <dbReference type="EMBL" id="MBD8084767.1"/>
    </source>
</evidence>
<evidence type="ECO:0000313" key="8">
    <source>
        <dbReference type="Proteomes" id="UP000645007"/>
    </source>
</evidence>
<dbReference type="SUPFAM" id="SSF56349">
    <property type="entry name" value="DNA breaking-rejoining enzymes"/>
    <property type="match status" value="1"/>
</dbReference>
<evidence type="ECO:0000256" key="2">
    <source>
        <dbReference type="ARBA" id="ARBA00023125"/>
    </source>
</evidence>
<comment type="caution">
    <text evidence="7">The sequence shown here is derived from an EMBL/GenBank/DDBJ whole genome shotgun (WGS) entry which is preliminary data.</text>
</comment>
<keyword evidence="2 4" id="KW-0238">DNA-binding</keyword>
<name>A0ABR8ZHJ2_9LACO</name>
<dbReference type="PROSITE" id="PS51898">
    <property type="entry name" value="TYR_RECOMBINASE"/>
    <property type="match status" value="1"/>
</dbReference>
<dbReference type="RefSeq" id="WP_191910611.1">
    <property type="nucleotide sequence ID" value="NZ_JABUXR010000001.1"/>
</dbReference>
<dbReference type="Pfam" id="PF00589">
    <property type="entry name" value="Phage_integrase"/>
    <property type="match status" value="1"/>
</dbReference>
<dbReference type="CDD" id="cd01189">
    <property type="entry name" value="INT_ICEBs1_C_like"/>
    <property type="match status" value="1"/>
</dbReference>
<dbReference type="InterPro" id="IPR044068">
    <property type="entry name" value="CB"/>
</dbReference>